<keyword evidence="2" id="KW-0479">Metal-binding</keyword>
<evidence type="ECO:0000256" key="2">
    <source>
        <dbReference type="ARBA" id="ARBA00022723"/>
    </source>
</evidence>
<dbReference type="Pfam" id="PF01979">
    <property type="entry name" value="Amidohydro_1"/>
    <property type="match status" value="1"/>
</dbReference>
<dbReference type="EMBL" id="BROQ01000094">
    <property type="protein sequence ID" value="GKZ24777.1"/>
    <property type="molecule type" value="Genomic_DNA"/>
</dbReference>
<evidence type="ECO:0000313" key="7">
    <source>
        <dbReference type="Proteomes" id="UP001143548"/>
    </source>
</evidence>
<accession>A0A9W5YZB8</accession>
<dbReference type="PANTHER" id="PTHR11271">
    <property type="entry name" value="GUANINE DEAMINASE"/>
    <property type="match status" value="1"/>
</dbReference>
<dbReference type="Gene3D" id="3.20.20.140">
    <property type="entry name" value="Metal-dependent hydrolases"/>
    <property type="match status" value="1"/>
</dbReference>
<comment type="cofactor">
    <cofactor evidence="1">
        <name>Zn(2+)</name>
        <dbReference type="ChEBI" id="CHEBI:29105"/>
    </cofactor>
</comment>
<dbReference type="GO" id="GO:0046872">
    <property type="term" value="F:metal ion binding"/>
    <property type="evidence" value="ECO:0007669"/>
    <property type="project" value="UniProtKB-KW"/>
</dbReference>
<evidence type="ECO:0000256" key="3">
    <source>
        <dbReference type="ARBA" id="ARBA00022801"/>
    </source>
</evidence>
<proteinExistence type="predicted"/>
<dbReference type="InterPro" id="IPR006680">
    <property type="entry name" value="Amidohydro-rel"/>
</dbReference>
<keyword evidence="3" id="KW-0378">Hydrolase</keyword>
<evidence type="ECO:0000256" key="1">
    <source>
        <dbReference type="ARBA" id="ARBA00001947"/>
    </source>
</evidence>
<protein>
    <recommendedName>
        <fullName evidence="5">Amidohydrolase-related domain-containing protein</fullName>
    </recommendedName>
</protein>
<evidence type="ECO:0000259" key="5">
    <source>
        <dbReference type="Pfam" id="PF01979"/>
    </source>
</evidence>
<dbReference type="Gene3D" id="2.30.40.10">
    <property type="entry name" value="Urease, subunit C, domain 1"/>
    <property type="match status" value="1"/>
</dbReference>
<dbReference type="SUPFAM" id="SSF51338">
    <property type="entry name" value="Composite domain of metallo-dependent hydrolases"/>
    <property type="match status" value="1"/>
</dbReference>
<dbReference type="GO" id="GO:0019239">
    <property type="term" value="F:deaminase activity"/>
    <property type="evidence" value="ECO:0007669"/>
    <property type="project" value="TreeGrafter"/>
</dbReference>
<dbReference type="Proteomes" id="UP001143548">
    <property type="component" value="Unassembled WGS sequence"/>
</dbReference>
<name>A0A9W5YZB8_9EURO</name>
<feature type="domain" description="Amidohydrolase-related" evidence="5">
    <location>
        <begin position="95"/>
        <end position="447"/>
    </location>
</feature>
<evidence type="ECO:0000256" key="4">
    <source>
        <dbReference type="ARBA" id="ARBA00022833"/>
    </source>
</evidence>
<keyword evidence="4" id="KW-0862">Zinc</keyword>
<dbReference type="InterPro" id="IPR011059">
    <property type="entry name" value="Metal-dep_hydrolase_composite"/>
</dbReference>
<dbReference type="InterPro" id="IPR032466">
    <property type="entry name" value="Metal_Hydrolase"/>
</dbReference>
<dbReference type="PANTHER" id="PTHR11271:SF37">
    <property type="entry name" value="FAMILY PROTEIN, PUTATIVE (AFU_ORTHOLOGUE AFUA_4G00460)-RELATED"/>
    <property type="match status" value="1"/>
</dbReference>
<reference evidence="6" key="1">
    <citation type="submission" date="2022-07" db="EMBL/GenBank/DDBJ databases">
        <title>Taxonomy of Aspergillus series Nigri: significant species reduction supported by multi-species coalescent approaches.</title>
        <authorList>
            <person name="Bian C."/>
            <person name="Kusuya Y."/>
            <person name="Sklenar F."/>
            <person name="D'hooge E."/>
            <person name="Yaguchi T."/>
            <person name="Takahashi H."/>
            <person name="Hubka V."/>
        </authorList>
    </citation>
    <scope>NUCLEOTIDE SEQUENCE</scope>
    <source>
        <strain evidence="6">CBS 733.88</strain>
    </source>
</reference>
<sequence length="518" mass="56108">MFMHPVDYKSRPSPLELRAVAAAAGAVAGTAEASSTSKLLTGGTIIAYDAPSQSLQVVRNGSVLIVDDTIEAVYSGNYDGQLPSHVEVVDTTGDIITPGFIDTHRHSWQTAFKTLGSNTTLAEYFDRYSEYSVNGEYTPDDVYISQLAGLYEAMNAGVTTILDHAHHTWSNATTDAGLQASIDSGVRMAWCFTFHNVTNFTFAEQVAKFEEVATSGRLDGTATTLGIAYDGFNPGSPSQTEEIIALAKKYNVSAITTHSLQGIWGAINSPEDLQALGILNTSIPVVFSHGSFLTGEGASLLRSTNQYLSITPESEMHYGHDHPYNHLVQDQAALGVDTHFTYSSDILTQARLWLQSARVTFYRWVLNNWNIPANNPMSVNQAFLLATQRGGLALRRSDLGVIARGAKADVVVWNGNSPGLLGWDDPVAAVVLHANVGDIKHVLVGGEFQKRDGAIVARGYSAVRDRFLITARKIQAIWKQKALPVLEGDFPESGYAYGRVPLADVQRGEGTGYGEQFL</sequence>
<dbReference type="InterPro" id="IPR051607">
    <property type="entry name" value="Metallo-dep_hydrolases"/>
</dbReference>
<gene>
    <name evidence="6" type="ORF">AbraCBS73388_011777</name>
</gene>
<evidence type="ECO:0000313" key="6">
    <source>
        <dbReference type="EMBL" id="GKZ24777.1"/>
    </source>
</evidence>
<dbReference type="GO" id="GO:0005829">
    <property type="term" value="C:cytosol"/>
    <property type="evidence" value="ECO:0007669"/>
    <property type="project" value="TreeGrafter"/>
</dbReference>
<organism evidence="6 7">
    <name type="scientific">Aspergillus brasiliensis</name>
    <dbReference type="NCBI Taxonomy" id="319629"/>
    <lineage>
        <taxon>Eukaryota</taxon>
        <taxon>Fungi</taxon>
        <taxon>Dikarya</taxon>
        <taxon>Ascomycota</taxon>
        <taxon>Pezizomycotina</taxon>
        <taxon>Eurotiomycetes</taxon>
        <taxon>Eurotiomycetidae</taxon>
        <taxon>Eurotiales</taxon>
        <taxon>Aspergillaceae</taxon>
        <taxon>Aspergillus</taxon>
        <taxon>Aspergillus subgen. Circumdati</taxon>
    </lineage>
</organism>
<comment type="caution">
    <text evidence="6">The sequence shown here is derived from an EMBL/GenBank/DDBJ whole genome shotgun (WGS) entry which is preliminary data.</text>
</comment>
<dbReference type="SUPFAM" id="SSF51556">
    <property type="entry name" value="Metallo-dependent hydrolases"/>
    <property type="match status" value="1"/>
</dbReference>
<dbReference type="AlphaFoldDB" id="A0A9W5YZB8"/>